<accession>A0A1G7Q6I4</accession>
<dbReference type="GO" id="GO:0042925">
    <property type="term" value="F:benzoate transmembrane transporter activity"/>
    <property type="evidence" value="ECO:0007669"/>
    <property type="project" value="InterPro"/>
</dbReference>
<reference evidence="2 3" key="1">
    <citation type="submission" date="2016-10" db="EMBL/GenBank/DDBJ databases">
        <authorList>
            <person name="de Groot N.N."/>
        </authorList>
    </citation>
    <scope>NUCLEOTIDE SEQUENCE [LARGE SCALE GENOMIC DNA]</scope>
    <source>
        <strain evidence="2 3">BH539</strain>
    </source>
</reference>
<dbReference type="AlphaFoldDB" id="A0A1G7Q6I4"/>
<gene>
    <name evidence="2" type="ORF">SAMN05216571_103109</name>
</gene>
<feature type="transmembrane region" description="Helical" evidence="1">
    <location>
        <begin position="168"/>
        <end position="188"/>
    </location>
</feature>
<dbReference type="Pfam" id="PF03594">
    <property type="entry name" value="BenE"/>
    <property type="match status" value="1"/>
</dbReference>
<keyword evidence="1" id="KW-1133">Transmembrane helix</keyword>
<feature type="transmembrane region" description="Helical" evidence="1">
    <location>
        <begin position="319"/>
        <end position="340"/>
    </location>
</feature>
<sequence length="399" mass="41629">MIFKDWSISAITAGFVAVLVSYSGPLMIFFQAAQSAEVSNAMITSWVWAISIGAAVSGILLSLLLKVPVVTAWSAPGTALLVTLFPDLSLGEAVGGYLVAAAVIFVIGVTGSFDRIIRRIPPGIASAMMAGILFQFGVGVFVSLESVPALAIGMILAYLVFKRLSPRYSLVLLLVVGVILAVVLEDASLDGVTLSLADPQFIAPEWSWNAILSLAMPLVLVSMTGQFLPGMTIIRSAGYNTPAKPIVTVTSLVSFVTAFFGGITTATAAITAAICTSKEAHEDPDKRYVAGVANGVFYLIGGTFAGTIVALFTSLPGEFIAVLAGLALIGAISSNIQAFASRKDHLEASVITFIATASGMSFLGLGSAFWGVIVGALAYNLLHRRFTSGKSMQVSDSER</sequence>
<keyword evidence="1" id="KW-0812">Transmembrane</keyword>
<evidence type="ECO:0000313" key="3">
    <source>
        <dbReference type="Proteomes" id="UP000198641"/>
    </source>
</evidence>
<feature type="transmembrane region" description="Helical" evidence="1">
    <location>
        <begin position="94"/>
        <end position="113"/>
    </location>
</feature>
<dbReference type="Proteomes" id="UP000198641">
    <property type="component" value="Unassembled WGS sequence"/>
</dbReference>
<organism evidence="2 3">
    <name type="scientific">Onishia taeanensis</name>
    <dbReference type="NCBI Taxonomy" id="284577"/>
    <lineage>
        <taxon>Bacteria</taxon>
        <taxon>Pseudomonadati</taxon>
        <taxon>Pseudomonadota</taxon>
        <taxon>Gammaproteobacteria</taxon>
        <taxon>Oceanospirillales</taxon>
        <taxon>Halomonadaceae</taxon>
        <taxon>Onishia</taxon>
    </lineage>
</organism>
<feature type="transmembrane region" description="Helical" evidence="1">
    <location>
        <begin position="6"/>
        <end position="30"/>
    </location>
</feature>
<dbReference type="STRING" id="284577.SAMN05216571_103109"/>
<dbReference type="PANTHER" id="PTHR30199:SF0">
    <property type="entry name" value="INNER MEMBRANE PROTEIN YDCO"/>
    <property type="match status" value="1"/>
</dbReference>
<keyword evidence="1" id="KW-0472">Membrane</keyword>
<feature type="transmembrane region" description="Helical" evidence="1">
    <location>
        <begin position="42"/>
        <end position="65"/>
    </location>
</feature>
<keyword evidence="3" id="KW-1185">Reference proteome</keyword>
<proteinExistence type="predicted"/>
<feature type="transmembrane region" description="Helical" evidence="1">
    <location>
        <begin position="208"/>
        <end position="234"/>
    </location>
</feature>
<dbReference type="NCBIfam" id="TIGR00843">
    <property type="entry name" value="benE"/>
    <property type="match status" value="1"/>
</dbReference>
<evidence type="ECO:0000313" key="2">
    <source>
        <dbReference type="EMBL" id="SDF94162.1"/>
    </source>
</evidence>
<evidence type="ECO:0000256" key="1">
    <source>
        <dbReference type="SAM" id="Phobius"/>
    </source>
</evidence>
<dbReference type="PANTHER" id="PTHR30199">
    <property type="entry name" value="MFS FAMILY TRANSPORTER, PREDICTED SUBSTRATE BENZOATE"/>
    <property type="match status" value="1"/>
</dbReference>
<dbReference type="InterPro" id="IPR004711">
    <property type="entry name" value="Benzoate_Transporter"/>
</dbReference>
<feature type="transmembrane region" description="Helical" evidence="1">
    <location>
        <begin position="144"/>
        <end position="161"/>
    </location>
</feature>
<feature type="transmembrane region" description="Helical" evidence="1">
    <location>
        <begin position="360"/>
        <end position="382"/>
    </location>
</feature>
<name>A0A1G7Q6I4_9GAMM</name>
<feature type="transmembrane region" description="Helical" evidence="1">
    <location>
        <begin position="292"/>
        <end position="312"/>
    </location>
</feature>
<dbReference type="GO" id="GO:0005886">
    <property type="term" value="C:plasma membrane"/>
    <property type="evidence" value="ECO:0007669"/>
    <property type="project" value="TreeGrafter"/>
</dbReference>
<feature type="transmembrane region" description="Helical" evidence="1">
    <location>
        <begin position="120"/>
        <end position="138"/>
    </location>
</feature>
<feature type="transmembrane region" description="Helical" evidence="1">
    <location>
        <begin position="246"/>
        <end position="272"/>
    </location>
</feature>
<protein>
    <submittedName>
        <fullName evidence="2">Benzoate membrane transport protein</fullName>
    </submittedName>
</protein>
<dbReference type="EMBL" id="FNCI01000003">
    <property type="protein sequence ID" value="SDF94162.1"/>
    <property type="molecule type" value="Genomic_DNA"/>
</dbReference>